<comment type="caution">
    <text evidence="3">The sequence shown here is derived from an EMBL/GenBank/DDBJ whole genome shotgun (WGS) entry which is preliminary data.</text>
</comment>
<evidence type="ECO:0000313" key="3">
    <source>
        <dbReference type="EMBL" id="GEN61929.1"/>
    </source>
</evidence>
<protein>
    <submittedName>
        <fullName evidence="3">Uncharacterized protein</fullName>
    </submittedName>
</protein>
<keyword evidence="4" id="KW-1185">Reference proteome</keyword>
<name>A0A511XG65_9PROT</name>
<sequence length="176" mass="18350">MSGIALATIVNLGLPFATEAYAQTDPSLQPTDNALTQSAATSLQASPVRHAHHRNRVMPAANVPATKAPQSLESQETAQPLPSGYEPVEDFDVTLAAHSDAVLATKPVSGHVPIEAQQLPRSASSTAHQFDVFGVPVRVEAPVTPPYNASFTYENYGGQPGKGRDATGAWGAAGQP</sequence>
<gene>
    <name evidence="3" type="ORF">AOE01nite_01530</name>
</gene>
<feature type="compositionally biased region" description="Polar residues" evidence="1">
    <location>
        <begin position="68"/>
        <end position="80"/>
    </location>
</feature>
<feature type="region of interest" description="Disordered" evidence="1">
    <location>
        <begin position="156"/>
        <end position="176"/>
    </location>
</feature>
<reference evidence="3 4" key="1">
    <citation type="submission" date="2019-07" db="EMBL/GenBank/DDBJ databases">
        <title>Whole genome shotgun sequence of Acetobacter oeni NBRC 105207.</title>
        <authorList>
            <person name="Hosoyama A."/>
            <person name="Uohara A."/>
            <person name="Ohji S."/>
            <person name="Ichikawa N."/>
        </authorList>
    </citation>
    <scope>NUCLEOTIDE SEQUENCE [LARGE SCALE GENOMIC DNA]</scope>
    <source>
        <strain evidence="3 4">NBRC 105207</strain>
    </source>
</reference>
<dbReference type="EMBL" id="BJYG01000001">
    <property type="protein sequence ID" value="GEN61929.1"/>
    <property type="molecule type" value="Genomic_DNA"/>
</dbReference>
<evidence type="ECO:0000256" key="2">
    <source>
        <dbReference type="SAM" id="SignalP"/>
    </source>
</evidence>
<dbReference type="Proteomes" id="UP000321746">
    <property type="component" value="Unassembled WGS sequence"/>
</dbReference>
<feature type="chain" id="PRO_5021733366" evidence="2">
    <location>
        <begin position="23"/>
        <end position="176"/>
    </location>
</feature>
<accession>A0A511XG65</accession>
<dbReference type="OrthoDB" id="7285050at2"/>
<feature type="compositionally biased region" description="Polar residues" evidence="1">
    <location>
        <begin position="25"/>
        <end position="45"/>
    </location>
</feature>
<organism evidence="3 4">
    <name type="scientific">Acetobacter oeni</name>
    <dbReference type="NCBI Taxonomy" id="304077"/>
    <lineage>
        <taxon>Bacteria</taxon>
        <taxon>Pseudomonadati</taxon>
        <taxon>Pseudomonadota</taxon>
        <taxon>Alphaproteobacteria</taxon>
        <taxon>Acetobacterales</taxon>
        <taxon>Acetobacteraceae</taxon>
        <taxon>Acetobacter</taxon>
    </lineage>
</organism>
<feature type="signal peptide" evidence="2">
    <location>
        <begin position="1"/>
        <end position="22"/>
    </location>
</feature>
<evidence type="ECO:0000256" key="1">
    <source>
        <dbReference type="SAM" id="MobiDB-lite"/>
    </source>
</evidence>
<feature type="region of interest" description="Disordered" evidence="1">
    <location>
        <begin position="25"/>
        <end position="49"/>
    </location>
</feature>
<dbReference type="AlphaFoldDB" id="A0A511XG65"/>
<proteinExistence type="predicted"/>
<evidence type="ECO:0000313" key="4">
    <source>
        <dbReference type="Proteomes" id="UP000321746"/>
    </source>
</evidence>
<dbReference type="RefSeq" id="WP_146884946.1">
    <property type="nucleotide sequence ID" value="NZ_WOTA01000003.1"/>
</dbReference>
<keyword evidence="2" id="KW-0732">Signal</keyword>
<feature type="region of interest" description="Disordered" evidence="1">
    <location>
        <begin position="66"/>
        <end position="86"/>
    </location>
</feature>